<organism evidence="1 2">
    <name type="scientific">Bradyrhizobium japonicum</name>
    <dbReference type="NCBI Taxonomy" id="375"/>
    <lineage>
        <taxon>Bacteria</taxon>
        <taxon>Pseudomonadati</taxon>
        <taxon>Pseudomonadota</taxon>
        <taxon>Alphaproteobacteria</taxon>
        <taxon>Hyphomicrobiales</taxon>
        <taxon>Nitrobacteraceae</taxon>
        <taxon>Bradyrhizobium</taxon>
    </lineage>
</organism>
<accession>A0A1L3FKH8</accession>
<dbReference type="Proteomes" id="UP000181962">
    <property type="component" value="Chromosome"/>
</dbReference>
<sequence>MCAYPPAMTNDAALTRRRSNNPHEETWHIFSDDVRIGTIGVRAGVPVHADQWGWSVGFYPSMEPATGRRGIAATFEAAREAFETAWSELQPSVQCLRRMALRSRLAGGDVGQARAWREAR</sequence>
<dbReference type="AlphaFoldDB" id="A0A1L3FKH8"/>
<proteinExistence type="predicted"/>
<dbReference type="EMBL" id="CP017637">
    <property type="protein sequence ID" value="APG13804.1"/>
    <property type="molecule type" value="Genomic_DNA"/>
</dbReference>
<protein>
    <submittedName>
        <fullName evidence="1">Uncharacterized protein</fullName>
    </submittedName>
</protein>
<gene>
    <name evidence="1" type="ORF">BKD09_36180</name>
</gene>
<reference evidence="1 2" key="1">
    <citation type="submission" date="2016-11" db="EMBL/GenBank/DDBJ databases">
        <title>Complete Genome Sequence of Bradyrhizobium sp. strain J5, an isolated from soybean nodule in Hokkaido.</title>
        <authorList>
            <person name="Kanehara K."/>
        </authorList>
    </citation>
    <scope>NUCLEOTIDE SEQUENCE [LARGE SCALE GENOMIC DNA]</scope>
    <source>
        <strain evidence="1 2">J5</strain>
    </source>
</reference>
<name>A0A1L3FKH8_BRAJP</name>
<evidence type="ECO:0000313" key="1">
    <source>
        <dbReference type="EMBL" id="APG13804.1"/>
    </source>
</evidence>
<evidence type="ECO:0000313" key="2">
    <source>
        <dbReference type="Proteomes" id="UP000181962"/>
    </source>
</evidence>